<feature type="transmembrane region" description="Helical" evidence="7">
    <location>
        <begin position="261"/>
        <end position="282"/>
    </location>
</feature>
<accession>A0ABY7AIY9</accession>
<evidence type="ECO:0000256" key="7">
    <source>
        <dbReference type="SAM" id="Phobius"/>
    </source>
</evidence>
<dbReference type="PANTHER" id="PTHR24221">
    <property type="entry name" value="ATP-BINDING CASSETTE SUB-FAMILY B"/>
    <property type="match status" value="1"/>
</dbReference>
<feature type="transmembrane region" description="Helical" evidence="7">
    <location>
        <begin position="176"/>
        <end position="194"/>
    </location>
</feature>
<keyword evidence="3" id="KW-0547">Nucleotide-binding</keyword>
<evidence type="ECO:0000259" key="8">
    <source>
        <dbReference type="PROSITE" id="PS50893"/>
    </source>
</evidence>
<dbReference type="InterPro" id="IPR003439">
    <property type="entry name" value="ABC_transporter-like_ATP-bd"/>
</dbReference>
<dbReference type="InterPro" id="IPR039421">
    <property type="entry name" value="Type_1_exporter"/>
</dbReference>
<feature type="domain" description="ABC transmembrane type-1" evidence="9">
    <location>
        <begin position="31"/>
        <end position="292"/>
    </location>
</feature>
<dbReference type="Pfam" id="PF00005">
    <property type="entry name" value="ABC_tran"/>
    <property type="match status" value="1"/>
</dbReference>
<dbReference type="SUPFAM" id="SSF90123">
    <property type="entry name" value="ABC transporter transmembrane region"/>
    <property type="match status" value="1"/>
</dbReference>
<keyword evidence="5 7" id="KW-1133">Transmembrane helix</keyword>
<dbReference type="Proteomes" id="UP001163115">
    <property type="component" value="Chromosome"/>
</dbReference>
<evidence type="ECO:0000256" key="5">
    <source>
        <dbReference type="ARBA" id="ARBA00022989"/>
    </source>
</evidence>
<dbReference type="EMBL" id="CP113524">
    <property type="protein sequence ID" value="WAJ25512.1"/>
    <property type="molecule type" value="Genomic_DNA"/>
</dbReference>
<dbReference type="Gene3D" id="3.40.50.300">
    <property type="entry name" value="P-loop containing nucleotide triphosphate hydrolases"/>
    <property type="match status" value="1"/>
</dbReference>
<reference evidence="10" key="1">
    <citation type="submission" date="2022-11" db="EMBL/GenBank/DDBJ databases">
        <title>Lacrimispora xylanolytica sy1, complete genome.</title>
        <authorList>
            <person name="Choi S."/>
        </authorList>
    </citation>
    <scope>NUCLEOTIDE SEQUENCE</scope>
    <source>
        <strain evidence="10">Sy1</strain>
    </source>
</reference>
<dbReference type="PROSITE" id="PS50929">
    <property type="entry name" value="ABC_TM1F"/>
    <property type="match status" value="1"/>
</dbReference>
<proteinExistence type="predicted"/>
<feature type="transmembrane region" description="Helical" evidence="7">
    <location>
        <begin position="294"/>
        <end position="312"/>
    </location>
</feature>
<keyword evidence="11" id="KW-1185">Reference proteome</keyword>
<dbReference type="InterPro" id="IPR017871">
    <property type="entry name" value="ABC_transporter-like_CS"/>
</dbReference>
<feature type="transmembrane region" description="Helical" evidence="7">
    <location>
        <begin position="28"/>
        <end position="54"/>
    </location>
</feature>
<protein>
    <submittedName>
        <fullName evidence="10">ABC transporter ATP-binding protein</fullName>
    </submittedName>
</protein>
<dbReference type="GO" id="GO:0005524">
    <property type="term" value="F:ATP binding"/>
    <property type="evidence" value="ECO:0007669"/>
    <property type="project" value="UniProtKB-KW"/>
</dbReference>
<dbReference type="Gene3D" id="1.20.1560.10">
    <property type="entry name" value="ABC transporter type 1, transmembrane domain"/>
    <property type="match status" value="1"/>
</dbReference>
<keyword evidence="6 7" id="KW-0472">Membrane</keyword>
<dbReference type="InterPro" id="IPR036640">
    <property type="entry name" value="ABC1_TM_sf"/>
</dbReference>
<dbReference type="InterPro" id="IPR011527">
    <property type="entry name" value="ABC1_TM_dom"/>
</dbReference>
<gene>
    <name evidence="10" type="ORF">OW255_08370</name>
</gene>
<dbReference type="InterPro" id="IPR003593">
    <property type="entry name" value="AAA+_ATPase"/>
</dbReference>
<name>A0ABY7AIY9_9FIRM</name>
<dbReference type="Pfam" id="PF00664">
    <property type="entry name" value="ABC_membrane"/>
    <property type="match status" value="1"/>
</dbReference>
<dbReference type="PANTHER" id="PTHR24221:SF397">
    <property type="entry name" value="ABC TRANSPORTER, ATP-BINDING TRANSMEMBRANE PROTEIN"/>
    <property type="match status" value="1"/>
</dbReference>
<evidence type="ECO:0000256" key="3">
    <source>
        <dbReference type="ARBA" id="ARBA00022741"/>
    </source>
</evidence>
<evidence type="ECO:0000256" key="4">
    <source>
        <dbReference type="ARBA" id="ARBA00022840"/>
    </source>
</evidence>
<evidence type="ECO:0000259" key="9">
    <source>
        <dbReference type="PROSITE" id="PS50929"/>
    </source>
</evidence>
<dbReference type="CDD" id="cd07346">
    <property type="entry name" value="ABC_6TM_exporters"/>
    <property type="match status" value="1"/>
</dbReference>
<evidence type="ECO:0000313" key="10">
    <source>
        <dbReference type="EMBL" id="WAJ25512.1"/>
    </source>
</evidence>
<feature type="transmembrane region" description="Helical" evidence="7">
    <location>
        <begin position="74"/>
        <end position="98"/>
    </location>
</feature>
<sequence length="604" mass="66922">MKDKSIIMTKLPDTKKVTLMTFAGNYKYLTWLGCILSGISTIVGLFPYIYMWLAVKGAVTEWPNVNQTGDLVRYGWLAVGASLFSMLLYFMALLCTHLSAFRTARNMKTVAMNHLSGLPVGYIKSLGSGKIRRIIDDGAGQTETYLAHQLPDLAGAIVTPAAVLFLLFYFDWRFGLVSLLPVAIGLCFLTRMMGPASAESMKQYQNALEDMNNEAVEYVRGIPVVKTFQQSIFSFKNFHESILRYRDWAVKYTLSMRLPMCAYTMSINGIFAFLIPAGLLLVSGKAAGASDLNVLLDLIFYILFTPVCVTMMDKIMWTSENTMQAKEALRRVMSIVNEEPLTEPENPKVPGSASVEFKDVTFSYGKENMPAVKGVSFQIPEGHTVALVGPSGGGKSTVARILSRFYDVDSGKILVGGADVREMGTEELMKNISFVFQDSHLFKDTLLRNIQAARPDASIEEVERAVKAARCEDIIKKFPQALNTLVGSKGTYLSGGECQRIALARAVLKDAPIIVLDEATAFADPDNEYEIQKAFETLVKGKTVLMIAHRLSTVCKADQILVMNHGEIEEAGTHEELLHKGGLYATMWEDYQTSVSWKVGEHHE</sequence>
<evidence type="ECO:0000256" key="2">
    <source>
        <dbReference type="ARBA" id="ARBA00022692"/>
    </source>
</evidence>
<dbReference type="SMART" id="SM00382">
    <property type="entry name" value="AAA"/>
    <property type="match status" value="1"/>
</dbReference>
<comment type="subcellular location">
    <subcellularLocation>
        <location evidence="1">Cell membrane</location>
        <topology evidence="1">Multi-pass membrane protein</topology>
    </subcellularLocation>
</comment>
<dbReference type="SUPFAM" id="SSF52540">
    <property type="entry name" value="P-loop containing nucleoside triphosphate hydrolases"/>
    <property type="match status" value="1"/>
</dbReference>
<organism evidence="10 11">
    <name type="scientific">Lacrimispora xylanolytica</name>
    <dbReference type="NCBI Taxonomy" id="29375"/>
    <lineage>
        <taxon>Bacteria</taxon>
        <taxon>Bacillati</taxon>
        <taxon>Bacillota</taxon>
        <taxon>Clostridia</taxon>
        <taxon>Lachnospirales</taxon>
        <taxon>Lachnospiraceae</taxon>
        <taxon>Lacrimispora</taxon>
    </lineage>
</organism>
<evidence type="ECO:0000256" key="6">
    <source>
        <dbReference type="ARBA" id="ARBA00023136"/>
    </source>
</evidence>
<dbReference type="PROSITE" id="PS50893">
    <property type="entry name" value="ABC_TRANSPORTER_2"/>
    <property type="match status" value="1"/>
</dbReference>
<keyword evidence="4 10" id="KW-0067">ATP-binding</keyword>
<keyword evidence="2 7" id="KW-0812">Transmembrane</keyword>
<feature type="domain" description="ABC transporter" evidence="8">
    <location>
        <begin position="355"/>
        <end position="590"/>
    </location>
</feature>
<dbReference type="InterPro" id="IPR027417">
    <property type="entry name" value="P-loop_NTPase"/>
</dbReference>
<evidence type="ECO:0000256" key="1">
    <source>
        <dbReference type="ARBA" id="ARBA00004651"/>
    </source>
</evidence>
<evidence type="ECO:0000313" key="11">
    <source>
        <dbReference type="Proteomes" id="UP001163115"/>
    </source>
</evidence>
<dbReference type="PROSITE" id="PS00211">
    <property type="entry name" value="ABC_TRANSPORTER_1"/>
    <property type="match status" value="1"/>
</dbReference>